<dbReference type="EMBL" id="UYJE01006616">
    <property type="protein sequence ID" value="VDI47473.1"/>
    <property type="molecule type" value="Genomic_DNA"/>
</dbReference>
<sequence>MKLALMTNSDMVSIAFVHCRISLTLLVSLEKSSYHTTIVSHCHYKTSVIYKVQLV</sequence>
<keyword evidence="2" id="KW-1185">Reference proteome</keyword>
<organism evidence="1 2">
    <name type="scientific">Mytilus galloprovincialis</name>
    <name type="common">Mediterranean mussel</name>
    <dbReference type="NCBI Taxonomy" id="29158"/>
    <lineage>
        <taxon>Eukaryota</taxon>
        <taxon>Metazoa</taxon>
        <taxon>Spiralia</taxon>
        <taxon>Lophotrochozoa</taxon>
        <taxon>Mollusca</taxon>
        <taxon>Bivalvia</taxon>
        <taxon>Autobranchia</taxon>
        <taxon>Pteriomorphia</taxon>
        <taxon>Mytilida</taxon>
        <taxon>Mytiloidea</taxon>
        <taxon>Mytilidae</taxon>
        <taxon>Mytilinae</taxon>
        <taxon>Mytilus</taxon>
    </lineage>
</organism>
<gene>
    <name evidence="1" type="ORF">MGAL_10B020911</name>
</gene>
<name>A0A8B6FEA7_MYTGA</name>
<comment type="caution">
    <text evidence="1">The sequence shown here is derived from an EMBL/GenBank/DDBJ whole genome shotgun (WGS) entry which is preliminary data.</text>
</comment>
<proteinExistence type="predicted"/>
<dbReference type="AlphaFoldDB" id="A0A8B6FEA7"/>
<reference evidence="1" key="1">
    <citation type="submission" date="2018-11" db="EMBL/GenBank/DDBJ databases">
        <authorList>
            <person name="Alioto T."/>
            <person name="Alioto T."/>
        </authorList>
    </citation>
    <scope>NUCLEOTIDE SEQUENCE</scope>
</reference>
<evidence type="ECO:0000313" key="2">
    <source>
        <dbReference type="Proteomes" id="UP000596742"/>
    </source>
</evidence>
<protein>
    <submittedName>
        <fullName evidence="1">Uncharacterized protein</fullName>
    </submittedName>
</protein>
<accession>A0A8B6FEA7</accession>
<dbReference type="Proteomes" id="UP000596742">
    <property type="component" value="Unassembled WGS sequence"/>
</dbReference>
<evidence type="ECO:0000313" key="1">
    <source>
        <dbReference type="EMBL" id="VDI47473.1"/>
    </source>
</evidence>